<dbReference type="AlphaFoldDB" id="A0A183AGH1"/>
<dbReference type="InterPro" id="IPR011993">
    <property type="entry name" value="PH-like_dom_sf"/>
</dbReference>
<evidence type="ECO:0000313" key="1">
    <source>
        <dbReference type="WBParaSite" id="ECPE_0000606901-mRNA-1"/>
    </source>
</evidence>
<proteinExistence type="predicted"/>
<organism evidence="1">
    <name type="scientific">Echinostoma caproni</name>
    <dbReference type="NCBI Taxonomy" id="27848"/>
    <lineage>
        <taxon>Eukaryota</taxon>
        <taxon>Metazoa</taxon>
        <taxon>Spiralia</taxon>
        <taxon>Lophotrochozoa</taxon>
        <taxon>Platyhelminthes</taxon>
        <taxon>Trematoda</taxon>
        <taxon>Digenea</taxon>
        <taxon>Plagiorchiida</taxon>
        <taxon>Echinostomata</taxon>
        <taxon>Echinostomatoidea</taxon>
        <taxon>Echinostomatidae</taxon>
        <taxon>Echinostoma</taxon>
    </lineage>
</organism>
<dbReference type="Gene3D" id="2.30.29.30">
    <property type="entry name" value="Pleckstrin-homology domain (PH domain)/Phosphotyrosine-binding domain (PTB)"/>
    <property type="match status" value="1"/>
</dbReference>
<dbReference type="WBParaSite" id="ECPE_0000606901-mRNA-1">
    <property type="protein sequence ID" value="ECPE_0000606901-mRNA-1"/>
    <property type="gene ID" value="ECPE_0000606901"/>
</dbReference>
<accession>A0A183AGH1</accession>
<sequence>LKVLSDLLQVSEGEVIRQDKISDAQVAFAKMDGRELNFRHIPPLLREGPCKKIPRRSSHKRNLDRHLFLFSGYLVITEGANAMGRYQVKSELLLAGMSVSGNPAYLAI</sequence>
<protein>
    <submittedName>
        <fullName evidence="1">DNA-directed RNA polymerase</fullName>
    </submittedName>
</protein>
<reference evidence="1" key="1">
    <citation type="submission" date="2016-06" db="UniProtKB">
        <authorList>
            <consortium name="WormBaseParasite"/>
        </authorList>
    </citation>
    <scope>IDENTIFICATION</scope>
</reference>
<name>A0A183AGH1_9TREM</name>
<dbReference type="SUPFAM" id="SSF50729">
    <property type="entry name" value="PH domain-like"/>
    <property type="match status" value="1"/>
</dbReference>